<keyword evidence="3" id="KW-1185">Reference proteome</keyword>
<feature type="domain" description="Beta-lactamase-related" evidence="1">
    <location>
        <begin position="145"/>
        <end position="440"/>
    </location>
</feature>
<dbReference type="PANTHER" id="PTHR43283:SF7">
    <property type="entry name" value="BETA-LACTAMASE-RELATED DOMAIN-CONTAINING PROTEIN"/>
    <property type="match status" value="1"/>
</dbReference>
<dbReference type="Proteomes" id="UP000539175">
    <property type="component" value="Unassembled WGS sequence"/>
</dbReference>
<dbReference type="SUPFAM" id="SSF56601">
    <property type="entry name" value="beta-lactamase/transpeptidase-like"/>
    <property type="match status" value="1"/>
</dbReference>
<organism evidence="2 3">
    <name type="scientific">Nitrospirillum iridis</name>
    <dbReference type="NCBI Taxonomy" id="765888"/>
    <lineage>
        <taxon>Bacteria</taxon>
        <taxon>Pseudomonadati</taxon>
        <taxon>Pseudomonadota</taxon>
        <taxon>Alphaproteobacteria</taxon>
        <taxon>Rhodospirillales</taxon>
        <taxon>Azospirillaceae</taxon>
        <taxon>Nitrospirillum</taxon>
    </lineage>
</organism>
<dbReference type="Pfam" id="PF00144">
    <property type="entry name" value="Beta-lactamase"/>
    <property type="match status" value="1"/>
</dbReference>
<dbReference type="EMBL" id="JACIIZ010000017">
    <property type="protein sequence ID" value="MBB6254392.1"/>
    <property type="molecule type" value="Genomic_DNA"/>
</dbReference>
<evidence type="ECO:0000313" key="2">
    <source>
        <dbReference type="EMBL" id="MBB6254392.1"/>
    </source>
</evidence>
<evidence type="ECO:0000259" key="1">
    <source>
        <dbReference type="Pfam" id="PF00144"/>
    </source>
</evidence>
<dbReference type="AlphaFoldDB" id="A0A7X0B2B5"/>
<comment type="caution">
    <text evidence="2">The sequence shown here is derived from an EMBL/GenBank/DDBJ whole genome shotgun (WGS) entry which is preliminary data.</text>
</comment>
<proteinExistence type="predicted"/>
<name>A0A7X0B2B5_9PROT</name>
<dbReference type="InterPro" id="IPR012338">
    <property type="entry name" value="Beta-lactam/transpept-like"/>
</dbReference>
<dbReference type="InterPro" id="IPR001466">
    <property type="entry name" value="Beta-lactam-related"/>
</dbReference>
<dbReference type="InterPro" id="IPR050789">
    <property type="entry name" value="Diverse_Enzym_Activities"/>
</dbReference>
<evidence type="ECO:0000313" key="3">
    <source>
        <dbReference type="Proteomes" id="UP000539175"/>
    </source>
</evidence>
<sequence length="464" mass="49036">MPPITHRLFPALLAALTLTGCDGARHAVAVPAHFTSHQLCSAVFIGGLDANAFFTEGIAPQMRPGGAFMRYTIDHASGLVTARFAGLVESRAVYEGPAGCRVLTADDPPPGPRIVLPPPAPPLLPPIAGPEVVAPTDPALVAALDRAFAEPDTAPHRWTKAVVILKDGRVVAERYAPGYGVDTPLIGWSMTKSVTNALIGILVRQGKLAVDQRLDVPAWSSAGDPRQAITVDSLLRMTSGLDFGQSLTADWTSMADPTTQMVYARADMAAMVEAAAPKAPPGRVWTYSNGNTLLLSRLIRDTVGHGGADVLAFAHQQLFDPLGMAHATLELDATGTPIGSSHMWATARDWARFGQLFADDGMVGGQRLLPEGWVDYSARLTPGSEDYGYGAGFWTNRGSVGAAAHRVHAGMPADSFMARGNQGQAIVIIPSARLVVVRLGMAYTPEGDILALERLVADTMAATR</sequence>
<dbReference type="PROSITE" id="PS51257">
    <property type="entry name" value="PROKAR_LIPOPROTEIN"/>
    <property type="match status" value="1"/>
</dbReference>
<dbReference type="RefSeq" id="WP_184806748.1">
    <property type="nucleotide sequence ID" value="NZ_JACIIZ010000017.1"/>
</dbReference>
<dbReference type="Gene3D" id="3.40.710.10">
    <property type="entry name" value="DD-peptidase/beta-lactamase superfamily"/>
    <property type="match status" value="1"/>
</dbReference>
<dbReference type="PANTHER" id="PTHR43283">
    <property type="entry name" value="BETA-LACTAMASE-RELATED"/>
    <property type="match status" value="1"/>
</dbReference>
<protein>
    <recommendedName>
        <fullName evidence="1">Beta-lactamase-related domain-containing protein</fullName>
    </recommendedName>
</protein>
<reference evidence="2 3" key="1">
    <citation type="submission" date="2020-08" db="EMBL/GenBank/DDBJ databases">
        <title>Genomic Encyclopedia of Type Strains, Phase IV (KMG-IV): sequencing the most valuable type-strain genomes for metagenomic binning, comparative biology and taxonomic classification.</title>
        <authorList>
            <person name="Goeker M."/>
        </authorList>
    </citation>
    <scope>NUCLEOTIDE SEQUENCE [LARGE SCALE GENOMIC DNA]</scope>
    <source>
        <strain evidence="2 3">DSM 22198</strain>
    </source>
</reference>
<gene>
    <name evidence="2" type="ORF">FHS74_004981</name>
</gene>
<accession>A0A7X0B2B5</accession>